<protein>
    <submittedName>
        <fullName evidence="9">Biopolymer transport protein ExbD</fullName>
    </submittedName>
</protein>
<evidence type="ECO:0000256" key="3">
    <source>
        <dbReference type="ARBA" id="ARBA00022475"/>
    </source>
</evidence>
<sequence>MNIGKKFIEQRDASGDDNMIPMINVVFLMLVFFMVAGQIQKSDPIKVQPPVSINEKRAQTDPNVLIVVGVDAVYVNDRLLKIEEIQTALEQTFEHSVDKENFWVQIKADGSVTIDSLKPIFAEIRKSGLTKVSIATQLSRAAQ</sequence>
<keyword evidence="7" id="KW-0813">Transport</keyword>
<evidence type="ECO:0000256" key="4">
    <source>
        <dbReference type="ARBA" id="ARBA00022692"/>
    </source>
</evidence>
<dbReference type="EMBL" id="SNXC01000015">
    <property type="protein sequence ID" value="TDO95831.1"/>
    <property type="molecule type" value="Genomic_DNA"/>
</dbReference>
<evidence type="ECO:0000256" key="6">
    <source>
        <dbReference type="ARBA" id="ARBA00023136"/>
    </source>
</evidence>
<dbReference type="InterPro" id="IPR003400">
    <property type="entry name" value="ExbD"/>
</dbReference>
<dbReference type="Proteomes" id="UP000294656">
    <property type="component" value="Unassembled WGS sequence"/>
</dbReference>
<evidence type="ECO:0000313" key="10">
    <source>
        <dbReference type="Proteomes" id="UP000294656"/>
    </source>
</evidence>
<dbReference type="PANTHER" id="PTHR30558:SF3">
    <property type="entry name" value="BIOPOLYMER TRANSPORT PROTEIN EXBD-RELATED"/>
    <property type="match status" value="1"/>
</dbReference>
<keyword evidence="4 7" id="KW-0812">Transmembrane</keyword>
<gene>
    <name evidence="9" type="ORF">DFP79_3189</name>
</gene>
<accession>A0A4R6M3H7</accession>
<evidence type="ECO:0000256" key="7">
    <source>
        <dbReference type="RuleBase" id="RU003879"/>
    </source>
</evidence>
<comment type="subcellular location">
    <subcellularLocation>
        <location evidence="1">Cell membrane</location>
        <topology evidence="1">Single-pass membrane protein</topology>
    </subcellularLocation>
    <subcellularLocation>
        <location evidence="7">Cell membrane</location>
        <topology evidence="7">Single-pass type II membrane protein</topology>
    </subcellularLocation>
</comment>
<keyword evidence="3" id="KW-1003">Cell membrane</keyword>
<organism evidence="9 10">
    <name type="scientific">Marinomonas balearica</name>
    <dbReference type="NCBI Taxonomy" id="491947"/>
    <lineage>
        <taxon>Bacteria</taxon>
        <taxon>Pseudomonadati</taxon>
        <taxon>Pseudomonadota</taxon>
        <taxon>Gammaproteobacteria</taxon>
        <taxon>Oceanospirillales</taxon>
        <taxon>Oceanospirillaceae</taxon>
        <taxon>Marinomonas</taxon>
    </lineage>
</organism>
<dbReference type="GO" id="GO:0022857">
    <property type="term" value="F:transmembrane transporter activity"/>
    <property type="evidence" value="ECO:0007669"/>
    <property type="project" value="InterPro"/>
</dbReference>
<proteinExistence type="inferred from homology"/>
<dbReference type="GO" id="GO:0005886">
    <property type="term" value="C:plasma membrane"/>
    <property type="evidence" value="ECO:0007669"/>
    <property type="project" value="UniProtKB-SubCell"/>
</dbReference>
<keyword evidence="6 8" id="KW-0472">Membrane</keyword>
<feature type="transmembrane region" description="Helical" evidence="8">
    <location>
        <begin position="20"/>
        <end position="39"/>
    </location>
</feature>
<reference evidence="9 10" key="1">
    <citation type="submission" date="2019-03" db="EMBL/GenBank/DDBJ databases">
        <title>Genomic Encyclopedia of Type Strains, Phase III (KMG-III): the genomes of soil and plant-associated and newly described type strains.</title>
        <authorList>
            <person name="Whitman W."/>
        </authorList>
    </citation>
    <scope>NUCLEOTIDE SEQUENCE [LARGE SCALE GENOMIC DNA]</scope>
    <source>
        <strain evidence="9 10">CECT 7378</strain>
    </source>
</reference>
<keyword evidence="7" id="KW-0653">Protein transport</keyword>
<evidence type="ECO:0000256" key="5">
    <source>
        <dbReference type="ARBA" id="ARBA00022989"/>
    </source>
</evidence>
<dbReference type="PANTHER" id="PTHR30558">
    <property type="entry name" value="EXBD MEMBRANE COMPONENT OF PMF-DRIVEN MACROMOLECULE IMPORT SYSTEM"/>
    <property type="match status" value="1"/>
</dbReference>
<keyword evidence="10" id="KW-1185">Reference proteome</keyword>
<keyword evidence="5 8" id="KW-1133">Transmembrane helix</keyword>
<dbReference type="AlphaFoldDB" id="A0A4R6M3H7"/>
<dbReference type="OrthoDB" id="9793581at2"/>
<dbReference type="RefSeq" id="WP_133504898.1">
    <property type="nucleotide sequence ID" value="NZ_SNXC01000015.1"/>
</dbReference>
<evidence type="ECO:0000256" key="2">
    <source>
        <dbReference type="ARBA" id="ARBA00005811"/>
    </source>
</evidence>
<evidence type="ECO:0000313" key="9">
    <source>
        <dbReference type="EMBL" id="TDO95831.1"/>
    </source>
</evidence>
<dbReference type="GO" id="GO:0015031">
    <property type="term" value="P:protein transport"/>
    <property type="evidence" value="ECO:0007669"/>
    <property type="project" value="UniProtKB-KW"/>
</dbReference>
<comment type="similarity">
    <text evidence="2 7">Belongs to the ExbD/TolR family.</text>
</comment>
<comment type="caution">
    <text evidence="9">The sequence shown here is derived from an EMBL/GenBank/DDBJ whole genome shotgun (WGS) entry which is preliminary data.</text>
</comment>
<dbReference type="Pfam" id="PF02472">
    <property type="entry name" value="ExbD"/>
    <property type="match status" value="1"/>
</dbReference>
<evidence type="ECO:0000256" key="1">
    <source>
        <dbReference type="ARBA" id="ARBA00004162"/>
    </source>
</evidence>
<evidence type="ECO:0000256" key="8">
    <source>
        <dbReference type="SAM" id="Phobius"/>
    </source>
</evidence>
<name>A0A4R6M3H7_9GAMM</name>